<dbReference type="InterPro" id="IPR047655">
    <property type="entry name" value="Transpos_IS630-like"/>
</dbReference>
<dbReference type="GO" id="GO:0015074">
    <property type="term" value="P:DNA integration"/>
    <property type="evidence" value="ECO:0007669"/>
    <property type="project" value="InterPro"/>
</dbReference>
<dbReference type="Pfam" id="PF13358">
    <property type="entry name" value="DDE_3"/>
    <property type="match status" value="1"/>
</dbReference>
<dbReference type="Gene3D" id="1.10.10.10">
    <property type="entry name" value="Winged helix-like DNA-binding domain superfamily/Winged helix DNA-binding domain"/>
    <property type="match status" value="1"/>
</dbReference>
<feature type="domain" description="Transposase Tc1-like" evidence="2">
    <location>
        <begin position="67"/>
        <end position="132"/>
    </location>
</feature>
<dbReference type="GO" id="GO:0006313">
    <property type="term" value="P:DNA transposition"/>
    <property type="evidence" value="ECO:0007669"/>
    <property type="project" value="InterPro"/>
</dbReference>
<reference evidence="4" key="1">
    <citation type="submission" date="2016-02" db="EMBL/GenBank/DDBJ databases">
        <title>RNAseq analyses of the midgut from blood- or serum-fed Ixodes ricinus ticks.</title>
        <authorList>
            <person name="Perner J."/>
            <person name="Provaznik J."/>
            <person name="Schrenkova J."/>
            <person name="Urbanova V."/>
            <person name="Ribeiro J.M."/>
            <person name="Kopacek P."/>
        </authorList>
    </citation>
    <scope>NUCLEOTIDE SEQUENCE</scope>
    <source>
        <tissue evidence="4">Gut</tissue>
    </source>
</reference>
<feature type="domain" description="Tc1-like transposase DDE" evidence="3">
    <location>
        <begin position="143"/>
        <end position="287"/>
    </location>
</feature>
<name>A0A131XW38_IXORI</name>
<protein>
    <submittedName>
        <fullName evidence="4">Putative transposable element</fullName>
    </submittedName>
</protein>
<proteinExistence type="evidence at transcript level"/>
<dbReference type="GO" id="GO:0005634">
    <property type="term" value="C:nucleus"/>
    <property type="evidence" value="ECO:0007669"/>
    <property type="project" value="UniProtKB-SubCell"/>
</dbReference>
<dbReference type="SUPFAM" id="SSF46689">
    <property type="entry name" value="Homeodomain-like"/>
    <property type="match status" value="1"/>
</dbReference>
<evidence type="ECO:0000259" key="2">
    <source>
        <dbReference type="Pfam" id="PF01498"/>
    </source>
</evidence>
<dbReference type="InterPro" id="IPR052338">
    <property type="entry name" value="Transposase_5"/>
</dbReference>
<dbReference type="AlphaFoldDB" id="A0A131XW38"/>
<evidence type="ECO:0000256" key="1">
    <source>
        <dbReference type="ARBA" id="ARBA00004123"/>
    </source>
</evidence>
<dbReference type="InterPro" id="IPR002492">
    <property type="entry name" value="Transposase_Tc1-like"/>
</dbReference>
<dbReference type="InterPro" id="IPR036388">
    <property type="entry name" value="WH-like_DNA-bd_sf"/>
</dbReference>
<dbReference type="EMBL" id="GEFM01005378">
    <property type="protein sequence ID" value="JAP70418.1"/>
    <property type="molecule type" value="mRNA"/>
</dbReference>
<dbReference type="InterPro" id="IPR009057">
    <property type="entry name" value="Homeodomain-like_sf"/>
</dbReference>
<dbReference type="PANTHER" id="PTHR23022">
    <property type="entry name" value="TRANSPOSABLE ELEMENT-RELATED"/>
    <property type="match status" value="1"/>
</dbReference>
<dbReference type="Pfam" id="PF01498">
    <property type="entry name" value="HTH_Tnp_Tc3_2"/>
    <property type="match status" value="1"/>
</dbReference>
<evidence type="ECO:0000313" key="4">
    <source>
        <dbReference type="EMBL" id="JAP70418.1"/>
    </source>
</evidence>
<dbReference type="PANTHER" id="PTHR23022:SF134">
    <property type="entry name" value="TRANSPOSABLE ELEMENT TC1 TRANSPOSASE"/>
    <property type="match status" value="1"/>
</dbReference>
<organism evidence="4">
    <name type="scientific">Ixodes ricinus</name>
    <name type="common">Common tick</name>
    <name type="synonym">Acarus ricinus</name>
    <dbReference type="NCBI Taxonomy" id="34613"/>
    <lineage>
        <taxon>Eukaryota</taxon>
        <taxon>Metazoa</taxon>
        <taxon>Ecdysozoa</taxon>
        <taxon>Arthropoda</taxon>
        <taxon>Chelicerata</taxon>
        <taxon>Arachnida</taxon>
        <taxon>Acari</taxon>
        <taxon>Parasitiformes</taxon>
        <taxon>Ixodida</taxon>
        <taxon>Ixodoidea</taxon>
        <taxon>Ixodidae</taxon>
        <taxon>Ixodinae</taxon>
        <taxon>Ixodes</taxon>
    </lineage>
</organism>
<accession>A0A131XW38</accession>
<dbReference type="NCBIfam" id="NF033545">
    <property type="entry name" value="transpos_IS630"/>
    <property type="match status" value="1"/>
</dbReference>
<dbReference type="Pfam" id="PF13384">
    <property type="entry name" value="HTH_23"/>
    <property type="match status" value="1"/>
</dbReference>
<comment type="subcellular location">
    <subcellularLocation>
        <location evidence="1">Nucleus</location>
    </subcellularLocation>
</comment>
<dbReference type="InterPro" id="IPR036397">
    <property type="entry name" value="RNaseH_sf"/>
</dbReference>
<dbReference type="GO" id="GO:0003677">
    <property type="term" value="F:DNA binding"/>
    <property type="evidence" value="ECO:0007669"/>
    <property type="project" value="InterPro"/>
</dbReference>
<dbReference type="InterPro" id="IPR038717">
    <property type="entry name" value="Tc1-like_DDE_dom"/>
</dbReference>
<evidence type="ECO:0000259" key="3">
    <source>
        <dbReference type="Pfam" id="PF13358"/>
    </source>
</evidence>
<dbReference type="Gene3D" id="3.30.420.10">
    <property type="entry name" value="Ribonuclease H-like superfamily/Ribonuclease H"/>
    <property type="match status" value="1"/>
</dbReference>
<sequence>MSRVPMDERQLIINLCLREYSQRAIADMTGRPLSTVNRIIQKYRDEGLLEDAPHNRRPRATTVDEDHQIVAAVAVNPFQSAREVREALASEASVQTERRRFSEAGLASRMAAQKPLLTESNKRDRLRFAREHESWTREDWAKVVFSDESTFTTRWDQRLRVWRPVCCRFEEQFVQKVASSGRNAVNVWGAVSPNGLGPLFRIEGSMASDDYCTIIDHVMLPYVLDGPFPDGDFVFQHDQSPVHTSRQVRSLLEERCVTTLPWPPKGADLNIVEHVWGRIKSTMARRPLHRATSDELWEEVSREWVRLRGEPDFVTALYGSLPDRMRAVVAGNGEMTRY</sequence>